<reference evidence="2 3" key="1">
    <citation type="submission" date="2017-03" db="EMBL/GenBank/DDBJ databases">
        <title>Genome Survey of Euroglyphus maynei.</title>
        <authorList>
            <person name="Arlian L.G."/>
            <person name="Morgan M.S."/>
            <person name="Rider S.D."/>
        </authorList>
    </citation>
    <scope>NUCLEOTIDE SEQUENCE [LARGE SCALE GENOMIC DNA]</scope>
    <source>
        <strain evidence="2">Arlian Lab</strain>
        <tissue evidence="2">Whole body</tissue>
    </source>
</reference>
<comment type="caution">
    <text evidence="2">The sequence shown here is derived from an EMBL/GenBank/DDBJ whole genome shotgun (WGS) entry which is preliminary data.</text>
</comment>
<sequence>MSLPSPSNNQTNSVKHQQPISTPKQGNSNIPRPGTPAPKTGGFSGGINTVQRGPGWRTKPPVKPRIQPEFWHRPFAAAGRGDGQFTDVEEGYMIGYMDSRDIHFRKIQRLINWFHRNGPGTYSYANYLHRFKNLPEPIPPKTSESSFPMSPTRKPSAQRSRVGGLRRRTIPRTSRRGYGPRRGFYGRRQLVGGGYRMQQQRPRLQRRSNDYY</sequence>
<dbReference type="AlphaFoldDB" id="A0A1Y3ATR1"/>
<dbReference type="EMBL" id="MUJZ01065190">
    <property type="protein sequence ID" value="OTF70555.1"/>
    <property type="molecule type" value="Genomic_DNA"/>
</dbReference>
<feature type="region of interest" description="Disordered" evidence="1">
    <location>
        <begin position="138"/>
        <end position="212"/>
    </location>
</feature>
<feature type="compositionally biased region" description="Basic residues" evidence="1">
    <location>
        <begin position="164"/>
        <end position="179"/>
    </location>
</feature>
<proteinExistence type="predicted"/>
<organism evidence="2 3">
    <name type="scientific">Euroglyphus maynei</name>
    <name type="common">Mayne's house dust mite</name>
    <dbReference type="NCBI Taxonomy" id="6958"/>
    <lineage>
        <taxon>Eukaryota</taxon>
        <taxon>Metazoa</taxon>
        <taxon>Ecdysozoa</taxon>
        <taxon>Arthropoda</taxon>
        <taxon>Chelicerata</taxon>
        <taxon>Arachnida</taxon>
        <taxon>Acari</taxon>
        <taxon>Acariformes</taxon>
        <taxon>Sarcoptiformes</taxon>
        <taxon>Astigmata</taxon>
        <taxon>Psoroptidia</taxon>
        <taxon>Analgoidea</taxon>
        <taxon>Pyroglyphidae</taxon>
        <taxon>Pyroglyphinae</taxon>
        <taxon>Euroglyphus</taxon>
    </lineage>
</organism>
<protein>
    <submittedName>
        <fullName evidence="2">Uncharacterized protein</fullName>
    </submittedName>
</protein>
<dbReference type="Proteomes" id="UP000194236">
    <property type="component" value="Unassembled WGS sequence"/>
</dbReference>
<gene>
    <name evidence="2" type="ORF">BLA29_009856</name>
</gene>
<accession>A0A1Y3ATR1</accession>
<keyword evidence="3" id="KW-1185">Reference proteome</keyword>
<dbReference type="OrthoDB" id="10445449at2759"/>
<feature type="region of interest" description="Disordered" evidence="1">
    <location>
        <begin position="1"/>
        <end position="62"/>
    </location>
</feature>
<name>A0A1Y3ATR1_EURMA</name>
<evidence type="ECO:0000313" key="2">
    <source>
        <dbReference type="EMBL" id="OTF70555.1"/>
    </source>
</evidence>
<evidence type="ECO:0000313" key="3">
    <source>
        <dbReference type="Proteomes" id="UP000194236"/>
    </source>
</evidence>
<feature type="compositionally biased region" description="Polar residues" evidence="1">
    <location>
        <begin position="1"/>
        <end position="30"/>
    </location>
</feature>
<feature type="compositionally biased region" description="Polar residues" evidence="1">
    <location>
        <begin position="142"/>
        <end position="159"/>
    </location>
</feature>
<evidence type="ECO:0000256" key="1">
    <source>
        <dbReference type="SAM" id="MobiDB-lite"/>
    </source>
</evidence>